<dbReference type="OrthoDB" id="10528658at2759"/>
<sequence length="76" mass="7949">MQPTSCDLGILERTLGNRQNQATRRLGEHGAKQPSEPKANQGKRIGVADVVECPLREVDAAGGLAEAENPTAIGVG</sequence>
<proteinExistence type="predicted"/>
<protein>
    <submittedName>
        <fullName evidence="2">Uncharacterized protein</fullName>
    </submittedName>
</protein>
<dbReference type="Proteomes" id="UP000434172">
    <property type="component" value="Unassembled WGS sequence"/>
</dbReference>
<dbReference type="EMBL" id="WOWK01000069">
    <property type="protein sequence ID" value="KAF0321617.1"/>
    <property type="molecule type" value="Genomic_DNA"/>
</dbReference>
<organism evidence="2 3">
    <name type="scientific">Colletotrichum asianum</name>
    <dbReference type="NCBI Taxonomy" id="702518"/>
    <lineage>
        <taxon>Eukaryota</taxon>
        <taxon>Fungi</taxon>
        <taxon>Dikarya</taxon>
        <taxon>Ascomycota</taxon>
        <taxon>Pezizomycotina</taxon>
        <taxon>Sordariomycetes</taxon>
        <taxon>Hypocreomycetidae</taxon>
        <taxon>Glomerellales</taxon>
        <taxon>Glomerellaceae</taxon>
        <taxon>Colletotrichum</taxon>
        <taxon>Colletotrichum gloeosporioides species complex</taxon>
    </lineage>
</organism>
<feature type="region of interest" description="Disordered" evidence="1">
    <location>
        <begin position="1"/>
        <end position="45"/>
    </location>
</feature>
<accession>A0A8H3WBF6</accession>
<gene>
    <name evidence="2" type="ORF">GQ607_011130</name>
</gene>
<comment type="caution">
    <text evidence="2">The sequence shown here is derived from an EMBL/GenBank/DDBJ whole genome shotgun (WGS) entry which is preliminary data.</text>
</comment>
<name>A0A8H3WBF6_9PEZI</name>
<evidence type="ECO:0000313" key="2">
    <source>
        <dbReference type="EMBL" id="KAF0321617.1"/>
    </source>
</evidence>
<reference evidence="2 3" key="1">
    <citation type="submission" date="2019-12" db="EMBL/GenBank/DDBJ databases">
        <title>A genome sequence resource for the geographically widespread anthracnose pathogen Colletotrichum asianum.</title>
        <authorList>
            <person name="Meng Y."/>
        </authorList>
    </citation>
    <scope>NUCLEOTIDE SEQUENCE [LARGE SCALE GENOMIC DNA]</scope>
    <source>
        <strain evidence="2 3">ICMP 18580</strain>
    </source>
</reference>
<evidence type="ECO:0000313" key="3">
    <source>
        <dbReference type="Proteomes" id="UP000434172"/>
    </source>
</evidence>
<keyword evidence="3" id="KW-1185">Reference proteome</keyword>
<dbReference type="AlphaFoldDB" id="A0A8H3WBF6"/>
<evidence type="ECO:0000256" key="1">
    <source>
        <dbReference type="SAM" id="MobiDB-lite"/>
    </source>
</evidence>